<accession>A0A8S9KXU5</accession>
<gene>
    <name evidence="1" type="ORF">F2Q68_00011247</name>
</gene>
<name>A0A8S9KXU5_BRACR</name>
<reference evidence="1" key="1">
    <citation type="submission" date="2019-12" db="EMBL/GenBank/DDBJ databases">
        <title>Genome sequencing and annotation of Brassica cretica.</title>
        <authorList>
            <person name="Studholme D.J."/>
            <person name="Sarris P.F."/>
        </authorList>
    </citation>
    <scope>NUCLEOTIDE SEQUENCE</scope>
    <source>
        <strain evidence="1">PFS-001/15</strain>
        <tissue evidence="1">Leaf</tissue>
    </source>
</reference>
<dbReference type="EMBL" id="QGKW02000717">
    <property type="protein sequence ID" value="KAF2597968.1"/>
    <property type="molecule type" value="Genomic_DNA"/>
</dbReference>
<dbReference type="Proteomes" id="UP000712281">
    <property type="component" value="Unassembled WGS sequence"/>
</dbReference>
<evidence type="ECO:0000313" key="2">
    <source>
        <dbReference type="Proteomes" id="UP000712281"/>
    </source>
</evidence>
<evidence type="ECO:0000313" key="1">
    <source>
        <dbReference type="EMBL" id="KAF2597968.1"/>
    </source>
</evidence>
<comment type="caution">
    <text evidence="1">The sequence shown here is derived from an EMBL/GenBank/DDBJ whole genome shotgun (WGS) entry which is preliminary data.</text>
</comment>
<protein>
    <submittedName>
        <fullName evidence="1">Uncharacterized protein</fullName>
    </submittedName>
</protein>
<sequence>MMVDLRCITAFDSNFVELGQNISNMEMGTGDRVQAAVNECLKVLTLTKANAKGLEAKLNLEDEFAKANEVKKNLVEEF</sequence>
<dbReference type="AlphaFoldDB" id="A0A8S9KXU5"/>
<proteinExistence type="predicted"/>
<organism evidence="1 2">
    <name type="scientific">Brassica cretica</name>
    <name type="common">Mustard</name>
    <dbReference type="NCBI Taxonomy" id="69181"/>
    <lineage>
        <taxon>Eukaryota</taxon>
        <taxon>Viridiplantae</taxon>
        <taxon>Streptophyta</taxon>
        <taxon>Embryophyta</taxon>
        <taxon>Tracheophyta</taxon>
        <taxon>Spermatophyta</taxon>
        <taxon>Magnoliopsida</taxon>
        <taxon>eudicotyledons</taxon>
        <taxon>Gunneridae</taxon>
        <taxon>Pentapetalae</taxon>
        <taxon>rosids</taxon>
        <taxon>malvids</taxon>
        <taxon>Brassicales</taxon>
        <taxon>Brassicaceae</taxon>
        <taxon>Brassiceae</taxon>
        <taxon>Brassica</taxon>
    </lineage>
</organism>